<comment type="caution">
    <text evidence="7">The sequence shown here is derived from an EMBL/GenBank/DDBJ whole genome shotgun (WGS) entry which is preliminary data.</text>
</comment>
<evidence type="ECO:0000256" key="2">
    <source>
        <dbReference type="ARBA" id="ARBA00022692"/>
    </source>
</evidence>
<evidence type="ECO:0000259" key="6">
    <source>
        <dbReference type="Pfam" id="PF01957"/>
    </source>
</evidence>
<evidence type="ECO:0000313" key="7">
    <source>
        <dbReference type="EMBL" id="PLX18108.1"/>
    </source>
</evidence>
<dbReference type="AlphaFoldDB" id="A0A2N5ZHC8"/>
<evidence type="ECO:0000256" key="3">
    <source>
        <dbReference type="ARBA" id="ARBA00022989"/>
    </source>
</evidence>
<dbReference type="Pfam" id="PF01957">
    <property type="entry name" value="NfeD"/>
    <property type="match status" value="1"/>
</dbReference>
<dbReference type="Gene3D" id="2.40.50.140">
    <property type="entry name" value="Nucleic acid-binding proteins"/>
    <property type="match status" value="1"/>
</dbReference>
<organism evidence="7 8">
    <name type="scientific">Muiribacterium halophilum</name>
    <dbReference type="NCBI Taxonomy" id="2053465"/>
    <lineage>
        <taxon>Bacteria</taxon>
        <taxon>Candidatus Muiribacteriota</taxon>
        <taxon>Candidatus Muiribacteriia</taxon>
        <taxon>Candidatus Muiribacteriales</taxon>
        <taxon>Candidatus Muiribacteriaceae</taxon>
        <taxon>Candidatus Muiribacterium</taxon>
    </lineage>
</organism>
<dbReference type="InterPro" id="IPR002810">
    <property type="entry name" value="NfeD-like_C"/>
</dbReference>
<dbReference type="Proteomes" id="UP000234857">
    <property type="component" value="Unassembled WGS sequence"/>
</dbReference>
<evidence type="ECO:0000256" key="1">
    <source>
        <dbReference type="ARBA" id="ARBA00004141"/>
    </source>
</evidence>
<sequence>MPELDIWIYWVVSGVMLMIAEIFTPGFVLALFGVAAIIAGIVAKFMPDAMTTQIGVFAASTFVLFVFVRKLLYGYFEKDAKQILTNADALVGKTGKVKSKVSVDSHGEVKVGGESWYAVPDMDEVIIEEGEKIVVLKVEGSKLIVKKGE</sequence>
<evidence type="ECO:0000256" key="5">
    <source>
        <dbReference type="SAM" id="Phobius"/>
    </source>
</evidence>
<evidence type="ECO:0000313" key="8">
    <source>
        <dbReference type="Proteomes" id="UP000234857"/>
    </source>
</evidence>
<proteinExistence type="predicted"/>
<keyword evidence="3 5" id="KW-1133">Transmembrane helix</keyword>
<dbReference type="PANTHER" id="PTHR33507:SF3">
    <property type="entry name" value="INNER MEMBRANE PROTEIN YBBJ"/>
    <property type="match status" value="1"/>
</dbReference>
<dbReference type="InterPro" id="IPR012340">
    <property type="entry name" value="NA-bd_OB-fold"/>
</dbReference>
<keyword evidence="4 5" id="KW-0472">Membrane</keyword>
<accession>A0A2N5ZHC8</accession>
<feature type="transmembrane region" description="Helical" evidence="5">
    <location>
        <begin position="52"/>
        <end position="72"/>
    </location>
</feature>
<feature type="transmembrane region" description="Helical" evidence="5">
    <location>
        <begin position="6"/>
        <end position="23"/>
    </location>
</feature>
<dbReference type="SUPFAM" id="SSF141322">
    <property type="entry name" value="NfeD domain-like"/>
    <property type="match status" value="1"/>
</dbReference>
<dbReference type="EMBL" id="PKTG01000071">
    <property type="protein sequence ID" value="PLX18108.1"/>
    <property type="molecule type" value="Genomic_DNA"/>
</dbReference>
<dbReference type="PANTHER" id="PTHR33507">
    <property type="entry name" value="INNER MEMBRANE PROTEIN YBBJ"/>
    <property type="match status" value="1"/>
</dbReference>
<protein>
    <recommendedName>
        <fullName evidence="6">NfeD-like C-terminal domain-containing protein</fullName>
    </recommendedName>
</protein>
<keyword evidence="2 5" id="KW-0812">Transmembrane</keyword>
<dbReference type="GO" id="GO:0005886">
    <property type="term" value="C:plasma membrane"/>
    <property type="evidence" value="ECO:0007669"/>
    <property type="project" value="TreeGrafter"/>
</dbReference>
<dbReference type="InterPro" id="IPR052165">
    <property type="entry name" value="Membrane_assoc_protease"/>
</dbReference>
<evidence type="ECO:0000256" key="4">
    <source>
        <dbReference type="ARBA" id="ARBA00023136"/>
    </source>
</evidence>
<gene>
    <name evidence="7" type="ORF">C0601_05445</name>
</gene>
<comment type="subcellular location">
    <subcellularLocation>
        <location evidence="1">Membrane</location>
        <topology evidence="1">Multi-pass membrane protein</topology>
    </subcellularLocation>
</comment>
<reference evidence="7 8" key="1">
    <citation type="submission" date="2017-11" db="EMBL/GenBank/DDBJ databases">
        <title>Genome-resolved metagenomics identifies genetic mobility, metabolic interactions, and unexpected diversity in perchlorate-reducing communities.</title>
        <authorList>
            <person name="Barnum T.P."/>
            <person name="Figueroa I.A."/>
            <person name="Carlstrom C.I."/>
            <person name="Lucas L.N."/>
            <person name="Engelbrektson A.L."/>
            <person name="Coates J.D."/>
        </authorList>
    </citation>
    <scope>NUCLEOTIDE SEQUENCE [LARGE SCALE GENOMIC DNA]</scope>
    <source>
        <strain evidence="7">BM706</strain>
    </source>
</reference>
<feature type="domain" description="NfeD-like C-terminal" evidence="6">
    <location>
        <begin position="87"/>
        <end position="147"/>
    </location>
</feature>
<name>A0A2N5ZHC8_MUIH1</name>